<keyword evidence="4" id="KW-1185">Reference proteome</keyword>
<feature type="non-terminal residue" evidence="3">
    <location>
        <position position="1"/>
    </location>
</feature>
<evidence type="ECO:0000313" key="4">
    <source>
        <dbReference type="Proteomes" id="UP000823046"/>
    </source>
</evidence>
<gene>
    <name evidence="3" type="ORF">IE077_000715</name>
</gene>
<dbReference type="Pfam" id="PF00888">
    <property type="entry name" value="Cullin"/>
    <property type="match status" value="1"/>
</dbReference>
<sequence>VYPSMENLEDKLLLKELEYRWTNHKIYVKWMSKFFAYLDRTYLRDGPSNSLYALGISIFRTEVFDKVKDATQVAILASIHRDRQGKTINEALLKSIVDMYIELGNDNLELYRSKLHKCIVYETFNYYTQISAEWPSLYTCSEYLKKGEEAIAAERNRCQSYLHNITSAAVQNCVAQALFYARMRELLYKETSLPYMLENDLRE</sequence>
<dbReference type="EMBL" id="JADAQX010000069">
    <property type="protein sequence ID" value="KAF8822252.1"/>
    <property type="molecule type" value="Genomic_DNA"/>
</dbReference>
<dbReference type="Proteomes" id="UP000823046">
    <property type="component" value="Unassembled WGS sequence"/>
</dbReference>
<name>A0ABQ7JE07_9APIC</name>
<protein>
    <submittedName>
        <fullName evidence="3">Cullin family protein</fullName>
    </submittedName>
</protein>
<feature type="non-terminal residue" evidence="3">
    <location>
        <position position="203"/>
    </location>
</feature>
<comment type="caution">
    <text evidence="3">The sequence shown here is derived from an EMBL/GenBank/DDBJ whole genome shotgun (WGS) entry which is preliminary data.</text>
</comment>
<evidence type="ECO:0000259" key="2">
    <source>
        <dbReference type="Pfam" id="PF00888"/>
    </source>
</evidence>
<organism evidence="3 4">
    <name type="scientific">Cardiosporidium cionae</name>
    <dbReference type="NCBI Taxonomy" id="476202"/>
    <lineage>
        <taxon>Eukaryota</taxon>
        <taxon>Sar</taxon>
        <taxon>Alveolata</taxon>
        <taxon>Apicomplexa</taxon>
        <taxon>Aconoidasida</taxon>
        <taxon>Nephromycida</taxon>
        <taxon>Cardiosporidium</taxon>
    </lineage>
</organism>
<comment type="similarity">
    <text evidence="1">Belongs to the cullin family.</text>
</comment>
<dbReference type="Gene3D" id="1.20.1310.10">
    <property type="entry name" value="Cullin Repeats"/>
    <property type="match status" value="2"/>
</dbReference>
<dbReference type="InterPro" id="IPR001373">
    <property type="entry name" value="Cullin_N"/>
</dbReference>
<reference evidence="3 4" key="1">
    <citation type="journal article" date="2020" name="bioRxiv">
        <title>Metabolic contributions of an alphaproteobacterial endosymbiont in the apicomplexan Cardiosporidium cionae.</title>
        <authorList>
            <person name="Hunter E.S."/>
            <person name="Paight C.J."/>
            <person name="Lane C.E."/>
        </authorList>
    </citation>
    <scope>NUCLEOTIDE SEQUENCE [LARGE SCALE GENOMIC DNA]</scope>
    <source>
        <strain evidence="3">ESH_2018</strain>
    </source>
</reference>
<dbReference type="InterPro" id="IPR045093">
    <property type="entry name" value="Cullin"/>
</dbReference>
<feature type="domain" description="Cullin N-terminal" evidence="2">
    <location>
        <begin position="10"/>
        <end position="199"/>
    </location>
</feature>
<proteinExistence type="inferred from homology"/>
<dbReference type="SUPFAM" id="SSF74788">
    <property type="entry name" value="Cullin repeat-like"/>
    <property type="match status" value="1"/>
</dbReference>
<evidence type="ECO:0000256" key="1">
    <source>
        <dbReference type="ARBA" id="ARBA00006019"/>
    </source>
</evidence>
<dbReference type="PANTHER" id="PTHR11932">
    <property type="entry name" value="CULLIN"/>
    <property type="match status" value="1"/>
</dbReference>
<dbReference type="InterPro" id="IPR016159">
    <property type="entry name" value="Cullin_repeat-like_dom_sf"/>
</dbReference>
<accession>A0ABQ7JE07</accession>
<evidence type="ECO:0000313" key="3">
    <source>
        <dbReference type="EMBL" id="KAF8822252.1"/>
    </source>
</evidence>